<dbReference type="Pfam" id="PF17939">
    <property type="entry name" value="TetR_C_30"/>
    <property type="match status" value="1"/>
</dbReference>
<dbReference type="InterPro" id="IPR041586">
    <property type="entry name" value="PsrA_TetR_C"/>
</dbReference>
<reference evidence="6" key="1">
    <citation type="submission" date="2019-09" db="EMBL/GenBank/DDBJ databases">
        <authorList>
            <person name="Teo W.F.A."/>
            <person name="Duangmal K."/>
        </authorList>
    </citation>
    <scope>NUCLEOTIDE SEQUENCE [LARGE SCALE GENOMIC DNA]</scope>
    <source>
        <strain evidence="6">K81G1</strain>
    </source>
</reference>
<name>A0A5N0UVA1_9PSEU</name>
<keyword evidence="7" id="KW-1185">Reference proteome</keyword>
<sequence>MATPDTDGLLVVTAGELELPTRRRLLLAAERLFAERGIDAVSLRAIMAGAGTNIASVHYHFGSKESLVKALIAERGDEVFARRAVLLDELERPGALTAEGLARAFVLPVAEMALSSGASWVRFISGIMATGHPALSTVFDGFVQQARRFTELTAELHPDWSPGKARFRLAQAMRVTFTVLGDLEGVAHLQELSAGALSREEIVAELEDLVTTVLSDPVPR</sequence>
<dbReference type="InterPro" id="IPR050109">
    <property type="entry name" value="HTH-type_TetR-like_transc_reg"/>
</dbReference>
<dbReference type="InterPro" id="IPR009057">
    <property type="entry name" value="Homeodomain-like_sf"/>
</dbReference>
<keyword evidence="1" id="KW-0805">Transcription regulation</keyword>
<evidence type="ECO:0000256" key="3">
    <source>
        <dbReference type="ARBA" id="ARBA00023163"/>
    </source>
</evidence>
<evidence type="ECO:0000256" key="1">
    <source>
        <dbReference type="ARBA" id="ARBA00023015"/>
    </source>
</evidence>
<dbReference type="EMBL" id="VMNW02000050">
    <property type="protein sequence ID" value="KAA9156351.1"/>
    <property type="molecule type" value="Genomic_DNA"/>
</dbReference>
<dbReference type="GO" id="GO:0000976">
    <property type="term" value="F:transcription cis-regulatory region binding"/>
    <property type="evidence" value="ECO:0007669"/>
    <property type="project" value="TreeGrafter"/>
</dbReference>
<dbReference type="PROSITE" id="PS50977">
    <property type="entry name" value="HTH_TETR_2"/>
    <property type="match status" value="1"/>
</dbReference>
<keyword evidence="3" id="KW-0804">Transcription</keyword>
<dbReference type="AlphaFoldDB" id="A0A5N0UVA1"/>
<dbReference type="PANTHER" id="PTHR30055:SF234">
    <property type="entry name" value="HTH-TYPE TRANSCRIPTIONAL REGULATOR BETI"/>
    <property type="match status" value="1"/>
</dbReference>
<dbReference type="PRINTS" id="PR00455">
    <property type="entry name" value="HTHTETR"/>
</dbReference>
<dbReference type="Gene3D" id="1.10.357.10">
    <property type="entry name" value="Tetracycline Repressor, domain 2"/>
    <property type="match status" value="1"/>
</dbReference>
<evidence type="ECO:0000313" key="6">
    <source>
        <dbReference type="EMBL" id="KAA9156351.1"/>
    </source>
</evidence>
<comment type="caution">
    <text evidence="6">The sequence shown here is derived from an EMBL/GenBank/DDBJ whole genome shotgun (WGS) entry which is preliminary data.</text>
</comment>
<keyword evidence="2 4" id="KW-0238">DNA-binding</keyword>
<dbReference type="SUPFAM" id="SSF46689">
    <property type="entry name" value="Homeodomain-like"/>
    <property type="match status" value="1"/>
</dbReference>
<gene>
    <name evidence="6" type="ORF">FPZ12_027945</name>
</gene>
<evidence type="ECO:0000259" key="5">
    <source>
        <dbReference type="PROSITE" id="PS50977"/>
    </source>
</evidence>
<feature type="domain" description="HTH tetR-type" evidence="5">
    <location>
        <begin position="19"/>
        <end position="79"/>
    </location>
</feature>
<organism evidence="6 7">
    <name type="scientific">Amycolatopsis acidicola</name>
    <dbReference type="NCBI Taxonomy" id="2596893"/>
    <lineage>
        <taxon>Bacteria</taxon>
        <taxon>Bacillati</taxon>
        <taxon>Actinomycetota</taxon>
        <taxon>Actinomycetes</taxon>
        <taxon>Pseudonocardiales</taxon>
        <taxon>Pseudonocardiaceae</taxon>
        <taxon>Amycolatopsis</taxon>
    </lineage>
</organism>
<dbReference type="GO" id="GO:0003700">
    <property type="term" value="F:DNA-binding transcription factor activity"/>
    <property type="evidence" value="ECO:0007669"/>
    <property type="project" value="TreeGrafter"/>
</dbReference>
<dbReference type="OrthoDB" id="2356263at2"/>
<feature type="DNA-binding region" description="H-T-H motif" evidence="4">
    <location>
        <begin position="42"/>
        <end position="61"/>
    </location>
</feature>
<accession>A0A5N0UVA1</accession>
<protein>
    <submittedName>
        <fullName evidence="6">TetR/AcrR family transcriptional regulator</fullName>
    </submittedName>
</protein>
<evidence type="ECO:0000313" key="7">
    <source>
        <dbReference type="Proteomes" id="UP000319769"/>
    </source>
</evidence>
<dbReference type="InterPro" id="IPR001647">
    <property type="entry name" value="HTH_TetR"/>
</dbReference>
<dbReference type="Pfam" id="PF00440">
    <property type="entry name" value="TetR_N"/>
    <property type="match status" value="1"/>
</dbReference>
<dbReference type="Proteomes" id="UP000319769">
    <property type="component" value="Unassembled WGS sequence"/>
</dbReference>
<proteinExistence type="predicted"/>
<evidence type="ECO:0000256" key="2">
    <source>
        <dbReference type="ARBA" id="ARBA00023125"/>
    </source>
</evidence>
<evidence type="ECO:0000256" key="4">
    <source>
        <dbReference type="PROSITE-ProRule" id="PRU00335"/>
    </source>
</evidence>
<dbReference type="PANTHER" id="PTHR30055">
    <property type="entry name" value="HTH-TYPE TRANSCRIPTIONAL REGULATOR RUTR"/>
    <property type="match status" value="1"/>
</dbReference>
<dbReference type="RefSeq" id="WP_144748717.1">
    <property type="nucleotide sequence ID" value="NZ_VMNW02000050.1"/>
</dbReference>